<dbReference type="PANTHER" id="PTHR31297">
    <property type="entry name" value="GLUCAN ENDO-1,6-BETA-GLUCOSIDASE B"/>
    <property type="match status" value="1"/>
</dbReference>
<evidence type="ECO:0000259" key="14">
    <source>
        <dbReference type="Pfam" id="PF18448"/>
    </source>
</evidence>
<name>A0A1G8VL10_9BACL</name>
<dbReference type="Pfam" id="PF18448">
    <property type="entry name" value="CBM46"/>
    <property type="match status" value="1"/>
</dbReference>
<protein>
    <submittedName>
        <fullName evidence="15">Aryl-phospho-beta-D-glucosidase BglC, GH1 family</fullName>
    </submittedName>
</protein>
<sequence length="639" mass="71541">MKNRYSFSLILLLLAAALVWPAPPAQAKESETPLQAYVEALGPGWNLGNTFEASEDETSWGNPPVTKAFIDQLAAEGYKTIRLPITWRHRMGDAPDYAIDPAFMARIQEVVDWSLEAKMHVMINLHHDSNWIMNMASEHDEVMARFNAAWTQIAGHFKAYPDTLMFESVNEPRYSDDWSKDEREYFTMLDELNVSFHSIVRSSGGNNGKRPLVLSTLTAAPTEARLLELSKTITKLQDKRLIATFHYYGYYPFSVNTAGTTTFDDTARQDLIQAFDRAYDIFTSKGIPVIIGEYGLLGFDKSLETVQHGEILKFFEYIGYYAREKKMPLLLWDNGQHFDRRTFKWVDEELHQVMVQGWKGRSSNAQSDSVYIKKGSLLQDTVLELNMNGNIFRELLSGDKVLTEGTDFRLEGEKLILTSALLERLLTEEYGVNAVLTAKFSSGADWPIKLIRYDTPVLRSSQGPQGIYSLPVLFNGDSLATLEAVYTGGGNAGPDEWTPYKEYIRHFYPDYKTGEIKFTDDFWSGVKDGEMQLRMHFRSGEIVPYTITKEGFSIIGVSAEDASAEEPVQKAGQPAEAPELSTEPEESAVPALSPAGEEAGPGPGSGSRQTLLIVLISGLVVLAAAGIYWRTKANRKSGR</sequence>
<feature type="signal peptide" evidence="11">
    <location>
        <begin position="1"/>
        <end position="27"/>
    </location>
</feature>
<dbReference type="GO" id="GO:0030245">
    <property type="term" value="P:cellulose catabolic process"/>
    <property type="evidence" value="ECO:0007669"/>
    <property type="project" value="UniProtKB-KW"/>
</dbReference>
<dbReference type="GO" id="GO:0005576">
    <property type="term" value="C:extracellular region"/>
    <property type="evidence" value="ECO:0007669"/>
    <property type="project" value="TreeGrafter"/>
</dbReference>
<dbReference type="InterPro" id="IPR001547">
    <property type="entry name" value="Glyco_hydro_5"/>
</dbReference>
<organism evidence="15 16">
    <name type="scientific">Paenibacillus typhae</name>
    <dbReference type="NCBI Taxonomy" id="1174501"/>
    <lineage>
        <taxon>Bacteria</taxon>
        <taxon>Bacillati</taxon>
        <taxon>Bacillota</taxon>
        <taxon>Bacilli</taxon>
        <taxon>Bacillales</taxon>
        <taxon>Paenibacillaceae</taxon>
        <taxon>Paenibacillus</taxon>
    </lineage>
</organism>
<evidence type="ECO:0000256" key="3">
    <source>
        <dbReference type="ARBA" id="ARBA00022801"/>
    </source>
</evidence>
<reference evidence="16" key="1">
    <citation type="submission" date="2016-10" db="EMBL/GenBank/DDBJ databases">
        <authorList>
            <person name="Varghese N."/>
            <person name="Submissions S."/>
        </authorList>
    </citation>
    <scope>NUCLEOTIDE SEQUENCE [LARGE SCALE GENOMIC DNA]</scope>
    <source>
        <strain evidence="16">CGMCC 1.11012</strain>
    </source>
</reference>
<dbReference type="InterPro" id="IPR050386">
    <property type="entry name" value="Glycosyl_hydrolase_5"/>
</dbReference>
<gene>
    <name evidence="15" type="ORF">SAMN05216192_12166</name>
</gene>
<dbReference type="RefSeq" id="WP_090716075.1">
    <property type="nucleotide sequence ID" value="NZ_CBCSKY010000021.1"/>
</dbReference>
<dbReference type="GO" id="GO:0009986">
    <property type="term" value="C:cell surface"/>
    <property type="evidence" value="ECO:0007669"/>
    <property type="project" value="TreeGrafter"/>
</dbReference>
<keyword evidence="16" id="KW-1185">Reference proteome</keyword>
<dbReference type="GO" id="GO:0008422">
    <property type="term" value="F:beta-glucosidase activity"/>
    <property type="evidence" value="ECO:0007669"/>
    <property type="project" value="TreeGrafter"/>
</dbReference>
<evidence type="ECO:0000259" key="13">
    <source>
        <dbReference type="Pfam" id="PF03442"/>
    </source>
</evidence>
<keyword evidence="3 8" id="KW-0378">Hydrolase</keyword>
<dbReference type="Gene3D" id="3.20.20.80">
    <property type="entry name" value="Glycosidases"/>
    <property type="match status" value="1"/>
</dbReference>
<evidence type="ECO:0000256" key="4">
    <source>
        <dbReference type="ARBA" id="ARBA00023001"/>
    </source>
</evidence>
<feature type="domain" description="Endoglucanase B carbohydrate binding" evidence="14">
    <location>
        <begin position="454"/>
        <end position="556"/>
    </location>
</feature>
<keyword evidence="7" id="KW-0624">Polysaccharide degradation</keyword>
<dbReference type="InterPro" id="IPR040946">
    <property type="entry name" value="CBM46"/>
</dbReference>
<dbReference type="InterPro" id="IPR005102">
    <property type="entry name" value="Carbo-bd_X2"/>
</dbReference>
<dbReference type="InterPro" id="IPR013783">
    <property type="entry name" value="Ig-like_fold"/>
</dbReference>
<dbReference type="SUPFAM" id="SSF81296">
    <property type="entry name" value="E set domains"/>
    <property type="match status" value="1"/>
</dbReference>
<keyword evidence="10" id="KW-0812">Transmembrane</keyword>
<evidence type="ECO:0000256" key="8">
    <source>
        <dbReference type="RuleBase" id="RU361153"/>
    </source>
</evidence>
<evidence type="ECO:0000259" key="12">
    <source>
        <dbReference type="Pfam" id="PF00150"/>
    </source>
</evidence>
<feature type="region of interest" description="Disordered" evidence="9">
    <location>
        <begin position="563"/>
        <end position="604"/>
    </location>
</feature>
<evidence type="ECO:0000256" key="5">
    <source>
        <dbReference type="ARBA" id="ARBA00023277"/>
    </source>
</evidence>
<dbReference type="PROSITE" id="PS00659">
    <property type="entry name" value="GLYCOSYL_HYDROL_F5"/>
    <property type="match status" value="1"/>
</dbReference>
<evidence type="ECO:0000256" key="11">
    <source>
        <dbReference type="SAM" id="SignalP"/>
    </source>
</evidence>
<feature type="chain" id="PRO_5011449842" evidence="11">
    <location>
        <begin position="28"/>
        <end position="639"/>
    </location>
</feature>
<keyword evidence="10" id="KW-0472">Membrane</keyword>
<dbReference type="STRING" id="1174501.SAMN05216192_12166"/>
<proteinExistence type="inferred from homology"/>
<dbReference type="Proteomes" id="UP000199050">
    <property type="component" value="Unassembled WGS sequence"/>
</dbReference>
<dbReference type="Pfam" id="PF03442">
    <property type="entry name" value="CBM_X2"/>
    <property type="match status" value="1"/>
</dbReference>
<dbReference type="OrthoDB" id="9800955at2"/>
<dbReference type="PANTHER" id="PTHR31297:SF41">
    <property type="entry name" value="ENDOGLUCANASE, PUTATIVE (AFU_ORTHOLOGUE AFUA_5G01830)-RELATED"/>
    <property type="match status" value="1"/>
</dbReference>
<dbReference type="SUPFAM" id="SSF51445">
    <property type="entry name" value="(Trans)glycosidases"/>
    <property type="match status" value="1"/>
</dbReference>
<evidence type="ECO:0000256" key="1">
    <source>
        <dbReference type="ARBA" id="ARBA00005641"/>
    </source>
</evidence>
<evidence type="ECO:0000313" key="16">
    <source>
        <dbReference type="Proteomes" id="UP000199050"/>
    </source>
</evidence>
<evidence type="ECO:0000256" key="2">
    <source>
        <dbReference type="ARBA" id="ARBA00022729"/>
    </source>
</evidence>
<evidence type="ECO:0000256" key="10">
    <source>
        <dbReference type="SAM" id="Phobius"/>
    </source>
</evidence>
<keyword evidence="2 11" id="KW-0732">Signal</keyword>
<keyword evidence="4" id="KW-0136">Cellulose degradation</keyword>
<feature type="transmembrane region" description="Helical" evidence="10">
    <location>
        <begin position="611"/>
        <end position="629"/>
    </location>
</feature>
<keyword evidence="6 8" id="KW-0326">Glycosidase</keyword>
<keyword evidence="10" id="KW-1133">Transmembrane helix</keyword>
<evidence type="ECO:0000256" key="7">
    <source>
        <dbReference type="ARBA" id="ARBA00023326"/>
    </source>
</evidence>
<dbReference type="InterPro" id="IPR018087">
    <property type="entry name" value="Glyco_hydro_5_CS"/>
</dbReference>
<dbReference type="InterPro" id="IPR014756">
    <property type="entry name" value="Ig_E-set"/>
</dbReference>
<evidence type="ECO:0000256" key="9">
    <source>
        <dbReference type="SAM" id="MobiDB-lite"/>
    </source>
</evidence>
<feature type="domain" description="Carbohydrate binding X2" evidence="13">
    <location>
        <begin position="367"/>
        <end position="448"/>
    </location>
</feature>
<comment type="similarity">
    <text evidence="1 8">Belongs to the glycosyl hydrolase 5 (cellulase A) family.</text>
</comment>
<feature type="domain" description="Glycoside hydrolase family 5" evidence="12">
    <location>
        <begin position="51"/>
        <end position="337"/>
    </location>
</feature>
<dbReference type="Pfam" id="PF00150">
    <property type="entry name" value="Cellulase"/>
    <property type="match status" value="1"/>
</dbReference>
<dbReference type="Gene3D" id="2.60.40.10">
    <property type="entry name" value="Immunoglobulins"/>
    <property type="match status" value="1"/>
</dbReference>
<evidence type="ECO:0000256" key="6">
    <source>
        <dbReference type="ARBA" id="ARBA00023295"/>
    </source>
</evidence>
<evidence type="ECO:0000313" key="15">
    <source>
        <dbReference type="EMBL" id="SDJ66758.1"/>
    </source>
</evidence>
<dbReference type="AlphaFoldDB" id="A0A1G8VL10"/>
<dbReference type="EMBL" id="FNDX01000021">
    <property type="protein sequence ID" value="SDJ66758.1"/>
    <property type="molecule type" value="Genomic_DNA"/>
</dbReference>
<dbReference type="InterPro" id="IPR017853">
    <property type="entry name" value="GH"/>
</dbReference>
<keyword evidence="5" id="KW-0119">Carbohydrate metabolism</keyword>
<accession>A0A1G8VL10</accession>